<organism evidence="1 2">
    <name type="scientific">Orchesella dallaii</name>
    <dbReference type="NCBI Taxonomy" id="48710"/>
    <lineage>
        <taxon>Eukaryota</taxon>
        <taxon>Metazoa</taxon>
        <taxon>Ecdysozoa</taxon>
        <taxon>Arthropoda</taxon>
        <taxon>Hexapoda</taxon>
        <taxon>Collembola</taxon>
        <taxon>Entomobryomorpha</taxon>
        <taxon>Entomobryoidea</taxon>
        <taxon>Orchesellidae</taxon>
        <taxon>Orchesellinae</taxon>
        <taxon>Orchesella</taxon>
    </lineage>
</organism>
<evidence type="ECO:0000313" key="2">
    <source>
        <dbReference type="Proteomes" id="UP001642540"/>
    </source>
</evidence>
<dbReference type="EMBL" id="CAXLJM020000105">
    <property type="protein sequence ID" value="CAL8134520.1"/>
    <property type="molecule type" value="Genomic_DNA"/>
</dbReference>
<sequence>MNWKVNVPALGQRFRLRVKLVSSTSEQPTTSSCARKREELVKDMPLVSSPMKRTKRGPILIPDYITVIDGNPKTYKCTICSKNVSIKGQTTNNKVVSCAPTVV</sequence>
<reference evidence="1 2" key="1">
    <citation type="submission" date="2024-08" db="EMBL/GenBank/DDBJ databases">
        <authorList>
            <person name="Cucini C."/>
            <person name="Frati F."/>
        </authorList>
    </citation>
    <scope>NUCLEOTIDE SEQUENCE [LARGE SCALE GENOMIC DNA]</scope>
</reference>
<keyword evidence="2" id="KW-1185">Reference proteome</keyword>
<evidence type="ECO:0000313" key="1">
    <source>
        <dbReference type="EMBL" id="CAL8134520.1"/>
    </source>
</evidence>
<comment type="caution">
    <text evidence="1">The sequence shown here is derived from an EMBL/GenBank/DDBJ whole genome shotgun (WGS) entry which is preliminary data.</text>
</comment>
<name>A0ABP1RS76_9HEXA</name>
<gene>
    <name evidence="1" type="ORF">ODALV1_LOCUS25562</name>
</gene>
<accession>A0ABP1RS76</accession>
<proteinExistence type="predicted"/>
<dbReference type="Proteomes" id="UP001642540">
    <property type="component" value="Unassembled WGS sequence"/>
</dbReference>
<protein>
    <submittedName>
        <fullName evidence="1">Uncharacterized protein</fullName>
    </submittedName>
</protein>